<dbReference type="AlphaFoldDB" id="A0A381XLN6"/>
<feature type="non-terminal residue" evidence="1">
    <location>
        <position position="32"/>
    </location>
</feature>
<sequence>MKKLSIIIPAFNEENYITKLLENVHSVDTEKV</sequence>
<proteinExistence type="predicted"/>
<accession>A0A381XLN6</accession>
<name>A0A381XLN6_9ZZZZ</name>
<dbReference type="InterPro" id="IPR029044">
    <property type="entry name" value="Nucleotide-diphossugar_trans"/>
</dbReference>
<reference evidence="1" key="1">
    <citation type="submission" date="2018-05" db="EMBL/GenBank/DDBJ databases">
        <authorList>
            <person name="Lanie J.A."/>
            <person name="Ng W.-L."/>
            <person name="Kazmierczak K.M."/>
            <person name="Andrzejewski T.M."/>
            <person name="Davidsen T.M."/>
            <person name="Wayne K.J."/>
            <person name="Tettelin H."/>
            <person name="Glass J.I."/>
            <person name="Rusch D."/>
            <person name="Podicherti R."/>
            <person name="Tsui H.-C.T."/>
            <person name="Winkler M.E."/>
        </authorList>
    </citation>
    <scope>NUCLEOTIDE SEQUENCE</scope>
</reference>
<gene>
    <name evidence="1" type="ORF">METZ01_LOCUS118539</name>
</gene>
<protein>
    <submittedName>
        <fullName evidence="1">Uncharacterized protein</fullName>
    </submittedName>
</protein>
<dbReference type="EMBL" id="UINC01015629">
    <property type="protein sequence ID" value="SVA65685.1"/>
    <property type="molecule type" value="Genomic_DNA"/>
</dbReference>
<dbReference type="SUPFAM" id="SSF53448">
    <property type="entry name" value="Nucleotide-diphospho-sugar transferases"/>
    <property type="match status" value="1"/>
</dbReference>
<organism evidence="1">
    <name type="scientific">marine metagenome</name>
    <dbReference type="NCBI Taxonomy" id="408172"/>
    <lineage>
        <taxon>unclassified sequences</taxon>
        <taxon>metagenomes</taxon>
        <taxon>ecological metagenomes</taxon>
    </lineage>
</organism>
<dbReference type="Gene3D" id="3.90.550.10">
    <property type="entry name" value="Spore Coat Polysaccharide Biosynthesis Protein SpsA, Chain A"/>
    <property type="match status" value="1"/>
</dbReference>
<evidence type="ECO:0000313" key="1">
    <source>
        <dbReference type="EMBL" id="SVA65685.1"/>
    </source>
</evidence>